<gene>
    <name evidence="1" type="ORF">AWW66_06995</name>
</gene>
<organism evidence="1 2">
    <name type="scientific">Micromonospora rosaria</name>
    <dbReference type="NCBI Taxonomy" id="47874"/>
    <lineage>
        <taxon>Bacteria</taxon>
        <taxon>Bacillati</taxon>
        <taxon>Actinomycetota</taxon>
        <taxon>Actinomycetes</taxon>
        <taxon>Micromonosporales</taxon>
        <taxon>Micromonosporaceae</taxon>
        <taxon>Micromonospora</taxon>
    </lineage>
</organism>
<evidence type="ECO:0000313" key="2">
    <source>
        <dbReference type="Proteomes" id="UP000070620"/>
    </source>
</evidence>
<evidence type="ECO:0000313" key="1">
    <source>
        <dbReference type="EMBL" id="KXK62664.1"/>
    </source>
</evidence>
<protein>
    <recommendedName>
        <fullName evidence="3">Helix-turn-helix domain-containing protein</fullName>
    </recommendedName>
</protein>
<name>A0A136PWJ0_9ACTN</name>
<sequence length="126" mass="13282">MVIGARSPVMSDSPMAPARLADLKLSLEVFGDEHVKVALLTTHDLKGTDRLVTRTLAAHANDSGDTWPAVDVIADHIGCSDRTVQRALACLVAGRLAARTVPGRAPGSTGSSPPTMVLCSHRYLAR</sequence>
<accession>A0A136PWJ0</accession>
<dbReference type="EMBL" id="LRQV01000015">
    <property type="protein sequence ID" value="KXK62664.1"/>
    <property type="molecule type" value="Genomic_DNA"/>
</dbReference>
<keyword evidence="2" id="KW-1185">Reference proteome</keyword>
<evidence type="ECO:0008006" key="3">
    <source>
        <dbReference type="Google" id="ProtNLM"/>
    </source>
</evidence>
<dbReference type="Proteomes" id="UP000070620">
    <property type="component" value="Unassembled WGS sequence"/>
</dbReference>
<proteinExistence type="predicted"/>
<comment type="caution">
    <text evidence="1">The sequence shown here is derived from an EMBL/GenBank/DDBJ whole genome shotgun (WGS) entry which is preliminary data.</text>
</comment>
<reference evidence="1 2" key="1">
    <citation type="submission" date="2016-01" db="EMBL/GenBank/DDBJ databases">
        <title>Whole genome sequence and analysis of Micromonospora rosaria DSM 803, which can produce antibacterial substance rosamicin.</title>
        <authorList>
            <person name="Yang H."/>
            <person name="He X."/>
            <person name="Zhu D."/>
        </authorList>
    </citation>
    <scope>NUCLEOTIDE SEQUENCE [LARGE SCALE GENOMIC DNA]</scope>
    <source>
        <strain evidence="1 2">DSM 803</strain>
    </source>
</reference>
<dbReference type="Pfam" id="PF13730">
    <property type="entry name" value="HTH_36"/>
    <property type="match status" value="1"/>
</dbReference>
<dbReference type="AlphaFoldDB" id="A0A136PWJ0"/>